<comment type="caution">
    <text evidence="1">The sequence shown here is derived from an EMBL/GenBank/DDBJ whole genome shotgun (WGS) entry which is preliminary data.</text>
</comment>
<evidence type="ECO:0000313" key="1">
    <source>
        <dbReference type="EMBL" id="CAG7732440.1"/>
    </source>
</evidence>
<proteinExistence type="predicted"/>
<keyword evidence="2" id="KW-1185">Reference proteome</keyword>
<protein>
    <submittedName>
        <fullName evidence="1">Uncharacterized protein</fullName>
    </submittedName>
</protein>
<accession>A0A8J2P5D7</accession>
<gene>
    <name evidence="1" type="ORF">AFUS01_LOCUS20959</name>
</gene>
<reference evidence="1" key="1">
    <citation type="submission" date="2021-06" db="EMBL/GenBank/DDBJ databases">
        <authorList>
            <person name="Hodson N. C."/>
            <person name="Mongue J. A."/>
            <person name="Jaron S. K."/>
        </authorList>
    </citation>
    <scope>NUCLEOTIDE SEQUENCE</scope>
</reference>
<dbReference type="EMBL" id="CAJVCH010231518">
    <property type="protein sequence ID" value="CAG7732440.1"/>
    <property type="molecule type" value="Genomic_DNA"/>
</dbReference>
<name>A0A8J2P5D7_9HEXA</name>
<feature type="non-terminal residue" evidence="1">
    <location>
        <position position="58"/>
    </location>
</feature>
<dbReference type="Proteomes" id="UP000708208">
    <property type="component" value="Unassembled WGS sequence"/>
</dbReference>
<sequence>LYGRQQGIIDKVELTIGNSSTGTYRFLEIIYQKSFSLLNSSCAKNLNNGQRCLGKCRT</sequence>
<evidence type="ECO:0000313" key="2">
    <source>
        <dbReference type="Proteomes" id="UP000708208"/>
    </source>
</evidence>
<organism evidence="1 2">
    <name type="scientific">Allacma fusca</name>
    <dbReference type="NCBI Taxonomy" id="39272"/>
    <lineage>
        <taxon>Eukaryota</taxon>
        <taxon>Metazoa</taxon>
        <taxon>Ecdysozoa</taxon>
        <taxon>Arthropoda</taxon>
        <taxon>Hexapoda</taxon>
        <taxon>Collembola</taxon>
        <taxon>Symphypleona</taxon>
        <taxon>Sminthuridae</taxon>
        <taxon>Allacma</taxon>
    </lineage>
</organism>
<dbReference type="AlphaFoldDB" id="A0A8J2P5D7"/>